<comment type="caution">
    <text evidence="1">The sequence shown here is derived from an EMBL/GenBank/DDBJ whole genome shotgun (WGS) entry which is preliminary data.</text>
</comment>
<dbReference type="RefSeq" id="WP_343787228.1">
    <property type="nucleotide sequence ID" value="NZ_BAAAEU010000004.1"/>
</dbReference>
<evidence type="ECO:0000313" key="2">
    <source>
        <dbReference type="Proteomes" id="UP001501523"/>
    </source>
</evidence>
<sequence length="68" mass="7526">MNHLLFPPRRAHVRACSAAETAALFLVRVAIDAAREQLDRYALLTDDPLPGIVEAADLIDTARQRMTP</sequence>
<evidence type="ECO:0000313" key="1">
    <source>
        <dbReference type="EMBL" id="GAA0707933.1"/>
    </source>
</evidence>
<protein>
    <recommendedName>
        <fullName evidence="3">DUF3077 domain-containing protein</fullName>
    </recommendedName>
</protein>
<reference evidence="1 2" key="1">
    <citation type="journal article" date="2019" name="Int. J. Syst. Evol. Microbiol.">
        <title>The Global Catalogue of Microorganisms (GCM) 10K type strain sequencing project: providing services to taxonomists for standard genome sequencing and annotation.</title>
        <authorList>
            <consortium name="The Broad Institute Genomics Platform"/>
            <consortium name="The Broad Institute Genome Sequencing Center for Infectious Disease"/>
            <person name="Wu L."/>
            <person name="Ma J."/>
        </authorList>
    </citation>
    <scope>NUCLEOTIDE SEQUENCE [LARGE SCALE GENOMIC DNA]</scope>
    <source>
        <strain evidence="1 2">JCM 15421</strain>
    </source>
</reference>
<proteinExistence type="predicted"/>
<evidence type="ECO:0008006" key="3">
    <source>
        <dbReference type="Google" id="ProtNLM"/>
    </source>
</evidence>
<gene>
    <name evidence="1" type="ORF">GCM10009105_07060</name>
</gene>
<dbReference type="EMBL" id="BAAAEU010000004">
    <property type="protein sequence ID" value="GAA0707933.1"/>
    <property type="molecule type" value="Genomic_DNA"/>
</dbReference>
<organism evidence="1 2">
    <name type="scientific">Dokdonella soli</name>
    <dbReference type="NCBI Taxonomy" id="529810"/>
    <lineage>
        <taxon>Bacteria</taxon>
        <taxon>Pseudomonadati</taxon>
        <taxon>Pseudomonadota</taxon>
        <taxon>Gammaproteobacteria</taxon>
        <taxon>Lysobacterales</taxon>
        <taxon>Rhodanobacteraceae</taxon>
        <taxon>Dokdonella</taxon>
    </lineage>
</organism>
<keyword evidence="2" id="KW-1185">Reference proteome</keyword>
<accession>A0ABN1ID11</accession>
<name>A0ABN1ID11_9GAMM</name>
<dbReference type="Proteomes" id="UP001501523">
    <property type="component" value="Unassembled WGS sequence"/>
</dbReference>